<organism evidence="2 3">
    <name type="scientific">Flavobacterium silvaticum</name>
    <dbReference type="NCBI Taxonomy" id="1852020"/>
    <lineage>
        <taxon>Bacteria</taxon>
        <taxon>Pseudomonadati</taxon>
        <taxon>Bacteroidota</taxon>
        <taxon>Flavobacteriia</taxon>
        <taxon>Flavobacteriales</taxon>
        <taxon>Flavobacteriaceae</taxon>
        <taxon>Flavobacterium</taxon>
    </lineage>
</organism>
<evidence type="ECO:0000313" key="2">
    <source>
        <dbReference type="EMBL" id="NMH27296.1"/>
    </source>
</evidence>
<accession>A0A972JFL1</accession>
<feature type="transmembrane region" description="Helical" evidence="1">
    <location>
        <begin position="146"/>
        <end position="168"/>
    </location>
</feature>
<keyword evidence="3" id="KW-1185">Reference proteome</keyword>
<name>A0A972JFL1_9FLAO</name>
<feature type="transmembrane region" description="Helical" evidence="1">
    <location>
        <begin position="113"/>
        <end position="134"/>
    </location>
</feature>
<feature type="transmembrane region" description="Helical" evidence="1">
    <location>
        <begin position="174"/>
        <end position="193"/>
    </location>
</feature>
<evidence type="ECO:0000256" key="1">
    <source>
        <dbReference type="SAM" id="Phobius"/>
    </source>
</evidence>
<protein>
    <submittedName>
        <fullName evidence="2">Uncharacterized protein</fullName>
    </submittedName>
</protein>
<dbReference type="EMBL" id="JAAMPU010000100">
    <property type="protein sequence ID" value="NMH27296.1"/>
    <property type="molecule type" value="Genomic_DNA"/>
</dbReference>
<comment type="caution">
    <text evidence="2">The sequence shown here is derived from an EMBL/GenBank/DDBJ whole genome shotgun (WGS) entry which is preliminary data.</text>
</comment>
<feature type="transmembrane region" description="Helical" evidence="1">
    <location>
        <begin position="86"/>
        <end position="107"/>
    </location>
</feature>
<dbReference type="AlphaFoldDB" id="A0A972JFL1"/>
<keyword evidence="1" id="KW-0812">Transmembrane</keyword>
<dbReference type="Proteomes" id="UP000712080">
    <property type="component" value="Unassembled WGS sequence"/>
</dbReference>
<sequence length="381" mass="42357">MYTLTDTQIEFIQNDIRARGVLMVGLQQDLLDHICCVIEQELDPDGNFDDFYQHRIRTFYKTDLSEIEQETIQLLTFKNYYVMKKIMLFAGAFSVLTMTAGLFFKFFHMPGASFLIAVGIILLSLVFLPLLFTLKIRENSSSRDKIITGVGTFAGILISVGTMFKIFHWPGANIIGILALSIMLLVFLPVYFFSGIRNPETKVNTIVSSIFIFYGCALILMMVRSSAASNQLMRENAEMVLRNENMLSEQQKLTAALVSQSRIDNPSAQSTKLENEQAGQIGLLANQLKQFLIASETGKAQLGSGDMLSDMDAGHYISDSPKAEAQLKNLTGKIQSFNKTSGGNIPEISGIENRKLSQSINDLILVEMAVLQNESAVALQK</sequence>
<dbReference type="RefSeq" id="WP_169526302.1">
    <property type="nucleotide sequence ID" value="NZ_JAAMPU010000100.1"/>
</dbReference>
<reference evidence="2" key="1">
    <citation type="submission" date="2020-02" db="EMBL/GenBank/DDBJ databases">
        <title>Flavobacterium sp. genome.</title>
        <authorList>
            <person name="Jung H.S."/>
            <person name="Baek J.H."/>
            <person name="Jeon C.O."/>
        </authorList>
    </citation>
    <scope>NUCLEOTIDE SEQUENCE</scope>
    <source>
        <strain evidence="2">SE-s28</strain>
    </source>
</reference>
<keyword evidence="1" id="KW-0472">Membrane</keyword>
<proteinExistence type="predicted"/>
<gene>
    <name evidence="2" type="ORF">G6047_04560</name>
</gene>
<keyword evidence="1" id="KW-1133">Transmembrane helix</keyword>
<feature type="transmembrane region" description="Helical" evidence="1">
    <location>
        <begin position="205"/>
        <end position="223"/>
    </location>
</feature>
<evidence type="ECO:0000313" key="3">
    <source>
        <dbReference type="Proteomes" id="UP000712080"/>
    </source>
</evidence>